<organism evidence="8 9">
    <name type="scientific">Amycolatopsis carbonis</name>
    <dbReference type="NCBI Taxonomy" id="715471"/>
    <lineage>
        <taxon>Bacteria</taxon>
        <taxon>Bacillati</taxon>
        <taxon>Actinomycetota</taxon>
        <taxon>Actinomycetes</taxon>
        <taxon>Pseudonocardiales</taxon>
        <taxon>Pseudonocardiaceae</taxon>
        <taxon>Amycolatopsis</taxon>
    </lineage>
</organism>
<protein>
    <submittedName>
        <fullName evidence="8">MFS transporter</fullName>
    </submittedName>
</protein>
<dbReference type="GO" id="GO:0022857">
    <property type="term" value="F:transmembrane transporter activity"/>
    <property type="evidence" value="ECO:0007669"/>
    <property type="project" value="InterPro"/>
</dbReference>
<dbReference type="AlphaFoldDB" id="A0A9Y2ISB4"/>
<feature type="domain" description="Major facilitator superfamily (MFS) profile" evidence="7">
    <location>
        <begin position="52"/>
        <end position="431"/>
    </location>
</feature>
<evidence type="ECO:0000256" key="4">
    <source>
        <dbReference type="ARBA" id="ARBA00022989"/>
    </source>
</evidence>
<keyword evidence="3 6" id="KW-0812">Transmembrane</keyword>
<keyword evidence="4 6" id="KW-1133">Transmembrane helix</keyword>
<evidence type="ECO:0000256" key="2">
    <source>
        <dbReference type="ARBA" id="ARBA00022475"/>
    </source>
</evidence>
<feature type="transmembrane region" description="Helical" evidence="6">
    <location>
        <begin position="206"/>
        <end position="227"/>
    </location>
</feature>
<feature type="transmembrane region" description="Helical" evidence="6">
    <location>
        <begin position="85"/>
        <end position="107"/>
    </location>
</feature>
<name>A0A9Y2ISB4_9PSEU</name>
<dbReference type="Pfam" id="PF07690">
    <property type="entry name" value="MFS_1"/>
    <property type="match status" value="1"/>
</dbReference>
<dbReference type="PROSITE" id="PS50850">
    <property type="entry name" value="MFS"/>
    <property type="match status" value="1"/>
</dbReference>
<feature type="transmembrane region" description="Helical" evidence="6">
    <location>
        <begin position="50"/>
        <end position="73"/>
    </location>
</feature>
<dbReference type="GO" id="GO:0005886">
    <property type="term" value="C:plasma membrane"/>
    <property type="evidence" value="ECO:0007669"/>
    <property type="project" value="UniProtKB-SubCell"/>
</dbReference>
<feature type="transmembrane region" description="Helical" evidence="6">
    <location>
        <begin position="282"/>
        <end position="304"/>
    </location>
</feature>
<feature type="transmembrane region" description="Helical" evidence="6">
    <location>
        <begin position="248"/>
        <end position="270"/>
    </location>
</feature>
<feature type="transmembrane region" description="Helical" evidence="6">
    <location>
        <begin position="311"/>
        <end position="331"/>
    </location>
</feature>
<dbReference type="InterPro" id="IPR020846">
    <property type="entry name" value="MFS_dom"/>
</dbReference>
<dbReference type="PANTHER" id="PTHR43124:SF3">
    <property type="entry name" value="CHLORAMPHENICOL EFFLUX PUMP RV0191"/>
    <property type="match status" value="1"/>
</dbReference>
<gene>
    <name evidence="8" type="ORF">QRX50_24230</name>
</gene>
<feature type="transmembrane region" description="Helical" evidence="6">
    <location>
        <begin position="403"/>
        <end position="425"/>
    </location>
</feature>
<feature type="transmembrane region" description="Helical" evidence="6">
    <location>
        <begin position="374"/>
        <end position="397"/>
    </location>
</feature>
<accession>A0A9Y2ISB4</accession>
<dbReference type="KEGG" id="acab:QRX50_24230"/>
<dbReference type="Proteomes" id="UP001236014">
    <property type="component" value="Chromosome"/>
</dbReference>
<dbReference type="PANTHER" id="PTHR43124">
    <property type="entry name" value="PURINE EFFLUX PUMP PBUE"/>
    <property type="match status" value="1"/>
</dbReference>
<dbReference type="Gene3D" id="1.20.1250.20">
    <property type="entry name" value="MFS general substrate transporter like domains"/>
    <property type="match status" value="2"/>
</dbReference>
<dbReference type="InterPro" id="IPR050189">
    <property type="entry name" value="MFS_Efflux_Transporters"/>
</dbReference>
<feature type="transmembrane region" description="Helical" evidence="6">
    <location>
        <begin position="143"/>
        <end position="164"/>
    </location>
</feature>
<dbReference type="CDD" id="cd17324">
    <property type="entry name" value="MFS_NepI_like"/>
    <property type="match status" value="1"/>
</dbReference>
<evidence type="ECO:0000259" key="7">
    <source>
        <dbReference type="PROSITE" id="PS50850"/>
    </source>
</evidence>
<proteinExistence type="predicted"/>
<evidence type="ECO:0000256" key="1">
    <source>
        <dbReference type="ARBA" id="ARBA00004651"/>
    </source>
</evidence>
<dbReference type="SUPFAM" id="SSF103473">
    <property type="entry name" value="MFS general substrate transporter"/>
    <property type="match status" value="1"/>
</dbReference>
<dbReference type="InterPro" id="IPR011701">
    <property type="entry name" value="MFS"/>
</dbReference>
<dbReference type="RefSeq" id="WP_285974186.1">
    <property type="nucleotide sequence ID" value="NZ_CP127294.1"/>
</dbReference>
<keyword evidence="9" id="KW-1185">Reference proteome</keyword>
<comment type="subcellular location">
    <subcellularLocation>
        <location evidence="1">Cell membrane</location>
        <topology evidence="1">Multi-pass membrane protein</topology>
    </subcellularLocation>
</comment>
<sequence length="431" mass="43746">MTETEGETPTRRATQVRVVSASSCAAAVPIQPAAARAAVTAVEPGSKRGWAAVAAIALGAFIVVMTETMPVGLLPRIADGLHVSLGLAGLMVLVPGFSAALSAPLFFLSSSRFDRRSVILVLGLTVLVSNAIVAVAPNFVVVLIARMFFGATLGAFWTVVSPVGPKLVGPAGGTRAITIIAAGISGGTVVGLPAGQFLGNLVGWRLTFATAAAATLLVVIAQTLVLPGIPPDGRTHLRDLVGVVTRRAAQLGMAAGALVFIGQFTAWTYITPFLMDHTHLSSGVISLLYVIYGIGGIVGSLIAGSLFKRNVIGSFAGAAVVVAALVIGLASTGTLPWLAGLLFVLWGSFWGIVNPGTLVWILDAAAETPEAASAVNVTNLQIALAAGSGLGAVLVTSASLPTVFLTAGFIILAAAVLAATATRFVTLARRE</sequence>
<reference evidence="8 9" key="1">
    <citation type="submission" date="2023-06" db="EMBL/GenBank/DDBJ databases">
        <authorList>
            <person name="Oyuntsetseg B."/>
            <person name="Kim S.B."/>
        </authorList>
    </citation>
    <scope>NUCLEOTIDE SEQUENCE [LARGE SCALE GENOMIC DNA]</scope>
    <source>
        <strain evidence="8 9">2-15</strain>
    </source>
</reference>
<feature type="transmembrane region" description="Helical" evidence="6">
    <location>
        <begin position="337"/>
        <end position="362"/>
    </location>
</feature>
<evidence type="ECO:0000256" key="6">
    <source>
        <dbReference type="SAM" id="Phobius"/>
    </source>
</evidence>
<dbReference type="EMBL" id="CP127294">
    <property type="protein sequence ID" value="WIX83638.1"/>
    <property type="molecule type" value="Genomic_DNA"/>
</dbReference>
<keyword evidence="5 6" id="KW-0472">Membrane</keyword>
<evidence type="ECO:0000256" key="3">
    <source>
        <dbReference type="ARBA" id="ARBA00022692"/>
    </source>
</evidence>
<evidence type="ECO:0000313" key="9">
    <source>
        <dbReference type="Proteomes" id="UP001236014"/>
    </source>
</evidence>
<evidence type="ECO:0000256" key="5">
    <source>
        <dbReference type="ARBA" id="ARBA00023136"/>
    </source>
</evidence>
<feature type="transmembrane region" description="Helical" evidence="6">
    <location>
        <begin position="176"/>
        <end position="194"/>
    </location>
</feature>
<keyword evidence="2" id="KW-1003">Cell membrane</keyword>
<evidence type="ECO:0000313" key="8">
    <source>
        <dbReference type="EMBL" id="WIX83638.1"/>
    </source>
</evidence>
<dbReference type="InterPro" id="IPR036259">
    <property type="entry name" value="MFS_trans_sf"/>
</dbReference>
<feature type="transmembrane region" description="Helical" evidence="6">
    <location>
        <begin position="119"/>
        <end position="137"/>
    </location>
</feature>